<feature type="compositionally biased region" description="Polar residues" evidence="1">
    <location>
        <begin position="124"/>
        <end position="149"/>
    </location>
</feature>
<name>A0A248VZJ5_9BURK</name>
<evidence type="ECO:0000313" key="3">
    <source>
        <dbReference type="Proteomes" id="UP000215158"/>
    </source>
</evidence>
<reference evidence="2 3" key="1">
    <citation type="submission" date="2017-08" db="EMBL/GenBank/DDBJ databases">
        <title>Identification and genetic characteristics of simultaneous BTEX- and naphthalene-degrading Paraburkholderia sp. BN5 isolated from petroleum-contaminated soil.</title>
        <authorList>
            <person name="Lee Y."/>
            <person name="Jeon C.O."/>
        </authorList>
    </citation>
    <scope>NUCLEOTIDE SEQUENCE [LARGE SCALE GENOMIC DNA]</scope>
    <source>
        <strain evidence="2 3">BN5</strain>
        <plasmid evidence="2 3">pBN6</plasmid>
    </source>
</reference>
<dbReference type="RefSeq" id="WP_095424048.1">
    <property type="nucleotide sequence ID" value="NZ_CP022996.1"/>
</dbReference>
<keyword evidence="2" id="KW-0614">Plasmid</keyword>
<organism evidence="2 3">
    <name type="scientific">Paraburkholderia aromaticivorans</name>
    <dbReference type="NCBI Taxonomy" id="2026199"/>
    <lineage>
        <taxon>Bacteria</taxon>
        <taxon>Pseudomonadati</taxon>
        <taxon>Pseudomonadota</taxon>
        <taxon>Betaproteobacteria</taxon>
        <taxon>Burkholderiales</taxon>
        <taxon>Burkholderiaceae</taxon>
        <taxon>Paraburkholderia</taxon>
    </lineage>
</organism>
<protein>
    <submittedName>
        <fullName evidence="2">Uncharacterized protein</fullName>
    </submittedName>
</protein>
<proteinExistence type="predicted"/>
<feature type="region of interest" description="Disordered" evidence="1">
    <location>
        <begin position="124"/>
        <end position="164"/>
    </location>
</feature>
<evidence type="ECO:0000313" key="2">
    <source>
        <dbReference type="EMBL" id="ASW04438.1"/>
    </source>
</evidence>
<keyword evidence="3" id="KW-1185">Reference proteome</keyword>
<evidence type="ECO:0000256" key="1">
    <source>
        <dbReference type="SAM" id="MobiDB-lite"/>
    </source>
</evidence>
<gene>
    <name evidence="2" type="ORF">CJU94_40565</name>
</gene>
<dbReference type="KEGG" id="parb:CJU94_40565"/>
<dbReference type="EMBL" id="CP022996">
    <property type="protein sequence ID" value="ASW04438.1"/>
    <property type="molecule type" value="Genomic_DNA"/>
</dbReference>
<accession>A0A248VZJ5</accession>
<sequence length="164" mass="17993">MESHDSTLSSIELRLMPASEDPVVQDPAFQSELRTFHGSLRAADVRFLLRARTFDALDAPGYALGEYVIKELGPAAIGVIGTAVGAWIAGRSGRKVRLKVGDIEAEARTIEEVEQLLQRARTMQAGQNYQNANPQSAPQQSGDKQQQSDFLERKDGRRRTVQGG</sequence>
<geneLocation type="plasmid" evidence="2 3">
    <name>pBN6</name>
</geneLocation>
<dbReference type="Proteomes" id="UP000215158">
    <property type="component" value="Plasmid pBN6"/>
</dbReference>
<dbReference type="AlphaFoldDB" id="A0A248VZJ5"/>
<dbReference type="OrthoDB" id="9131468at2"/>